<sequence length="229" mass="25339">MKMKTILTFLLAICIKDCSGQQSEQNATTEECKALNVKAALLKNETYCSLYDSIIQYGTIFVGNTSATRSACANRHACYGNFTEMVEEIDNTTGCTFQQDTDEMVTFMTELFNHRDILETMTDFICDNEECYSDIRSEVVGCRDTYYIKTCDKTSTTPGCFESVMDMVDSLSEEDRDEVIGADFTILNSIKRAGEAGEATATSDAAAWIGSASMTFMLCIVCMAIATLH</sequence>
<accession>A0ABD3MBI6</accession>
<comment type="caution">
    <text evidence="3">The sequence shown here is derived from an EMBL/GenBank/DDBJ whole genome shotgun (WGS) entry which is preliminary data.</text>
</comment>
<keyword evidence="1" id="KW-0472">Membrane</keyword>
<evidence type="ECO:0000313" key="3">
    <source>
        <dbReference type="EMBL" id="KAL3761349.1"/>
    </source>
</evidence>
<keyword evidence="1" id="KW-0812">Transmembrane</keyword>
<keyword evidence="4" id="KW-1185">Reference proteome</keyword>
<evidence type="ECO:0000256" key="1">
    <source>
        <dbReference type="SAM" id="Phobius"/>
    </source>
</evidence>
<evidence type="ECO:0000256" key="2">
    <source>
        <dbReference type="SAM" id="SignalP"/>
    </source>
</evidence>
<feature type="chain" id="PRO_5044743679" evidence="2">
    <location>
        <begin position="21"/>
        <end position="229"/>
    </location>
</feature>
<dbReference type="Proteomes" id="UP001530293">
    <property type="component" value="Unassembled WGS sequence"/>
</dbReference>
<dbReference type="EMBL" id="JALLBG020000151">
    <property type="protein sequence ID" value="KAL3761349.1"/>
    <property type="molecule type" value="Genomic_DNA"/>
</dbReference>
<proteinExistence type="predicted"/>
<protein>
    <submittedName>
        <fullName evidence="3">Uncharacterized protein</fullName>
    </submittedName>
</protein>
<gene>
    <name evidence="3" type="ORF">ACHAWU_000483</name>
</gene>
<keyword evidence="1" id="KW-1133">Transmembrane helix</keyword>
<evidence type="ECO:0000313" key="4">
    <source>
        <dbReference type="Proteomes" id="UP001530293"/>
    </source>
</evidence>
<feature type="transmembrane region" description="Helical" evidence="1">
    <location>
        <begin position="205"/>
        <end position="228"/>
    </location>
</feature>
<dbReference type="AlphaFoldDB" id="A0ABD3MBI6"/>
<reference evidence="3 4" key="1">
    <citation type="submission" date="2024-10" db="EMBL/GenBank/DDBJ databases">
        <title>Updated reference genomes for cyclostephanoid diatoms.</title>
        <authorList>
            <person name="Roberts W.R."/>
            <person name="Alverson A.J."/>
        </authorList>
    </citation>
    <scope>NUCLEOTIDE SEQUENCE [LARGE SCALE GENOMIC DNA]</scope>
    <source>
        <strain evidence="3 4">AJA232-27</strain>
    </source>
</reference>
<feature type="signal peptide" evidence="2">
    <location>
        <begin position="1"/>
        <end position="20"/>
    </location>
</feature>
<name>A0ABD3MBI6_9STRA</name>
<keyword evidence="2" id="KW-0732">Signal</keyword>
<organism evidence="3 4">
    <name type="scientific">Discostella pseudostelligera</name>
    <dbReference type="NCBI Taxonomy" id="259834"/>
    <lineage>
        <taxon>Eukaryota</taxon>
        <taxon>Sar</taxon>
        <taxon>Stramenopiles</taxon>
        <taxon>Ochrophyta</taxon>
        <taxon>Bacillariophyta</taxon>
        <taxon>Coscinodiscophyceae</taxon>
        <taxon>Thalassiosirophycidae</taxon>
        <taxon>Stephanodiscales</taxon>
        <taxon>Stephanodiscaceae</taxon>
        <taxon>Discostella</taxon>
    </lineage>
</organism>